<dbReference type="InterPro" id="IPR024692">
    <property type="entry name" value="PTS_EI"/>
</dbReference>
<dbReference type="Pfam" id="PF05524">
    <property type="entry name" value="PEP-utilisers_N"/>
    <property type="match status" value="1"/>
</dbReference>
<comment type="cofactor">
    <cofactor evidence="2 17 20">
        <name>Mg(2+)</name>
        <dbReference type="ChEBI" id="CHEBI:18420"/>
    </cofactor>
</comment>
<evidence type="ECO:0000256" key="16">
    <source>
        <dbReference type="ARBA" id="ARBA00033235"/>
    </source>
</evidence>
<dbReference type="InterPro" id="IPR008279">
    <property type="entry name" value="PEP-util_enz_mobile_dom"/>
</dbReference>
<dbReference type="Gene3D" id="3.50.30.10">
    <property type="entry name" value="Phosphohistidine domain"/>
    <property type="match status" value="1"/>
</dbReference>
<evidence type="ECO:0000256" key="10">
    <source>
        <dbReference type="ARBA" id="ARBA00022597"/>
    </source>
</evidence>
<comment type="subcellular location">
    <subcellularLocation>
        <location evidence="4 17">Cytoplasm</location>
    </subcellularLocation>
</comment>
<dbReference type="PROSITE" id="PS00742">
    <property type="entry name" value="PEP_ENZYMES_2"/>
    <property type="match status" value="1"/>
</dbReference>
<feature type="active site" description="Tele-phosphohistidine intermediate" evidence="18">
    <location>
        <position position="185"/>
    </location>
</feature>
<keyword evidence="12 17" id="KW-0598">Phosphotransferase system</keyword>
<dbReference type="GO" id="GO:0016301">
    <property type="term" value="F:kinase activity"/>
    <property type="evidence" value="ECO:0007669"/>
    <property type="project" value="UniProtKB-KW"/>
</dbReference>
<dbReference type="Pfam" id="PF02896">
    <property type="entry name" value="PEP-utilizers_C"/>
    <property type="match status" value="1"/>
</dbReference>
<feature type="active site" description="Proton donor" evidence="18">
    <location>
        <position position="499"/>
    </location>
</feature>
<comment type="catalytic activity">
    <reaction evidence="1 17">
        <text>L-histidyl-[protein] + phosphoenolpyruvate = N(pros)-phospho-L-histidyl-[protein] + pyruvate</text>
        <dbReference type="Rhea" id="RHEA:23880"/>
        <dbReference type="Rhea" id="RHEA-COMP:9745"/>
        <dbReference type="Rhea" id="RHEA-COMP:9746"/>
        <dbReference type="ChEBI" id="CHEBI:15361"/>
        <dbReference type="ChEBI" id="CHEBI:29979"/>
        <dbReference type="ChEBI" id="CHEBI:58702"/>
        <dbReference type="ChEBI" id="CHEBI:64837"/>
        <dbReference type="EC" id="2.7.3.9"/>
    </reaction>
</comment>
<feature type="binding site" evidence="19">
    <location>
        <begin position="451"/>
        <end position="452"/>
    </location>
    <ligand>
        <name>phosphoenolpyruvate</name>
        <dbReference type="ChEBI" id="CHEBI:58702"/>
    </ligand>
</feature>
<organism evidence="24 25">
    <name type="scientific">Candidatus Merdibacter merdavium</name>
    <dbReference type="NCBI Taxonomy" id="2838692"/>
    <lineage>
        <taxon>Bacteria</taxon>
        <taxon>Bacillati</taxon>
        <taxon>Bacillota</taxon>
        <taxon>Erysipelotrichia</taxon>
        <taxon>Erysipelotrichales</taxon>
        <taxon>Erysipelotrichaceae</taxon>
        <taxon>Merdibacter</taxon>
    </lineage>
</organism>
<feature type="binding site" evidence="20">
    <location>
        <position position="428"/>
    </location>
    <ligand>
        <name>Mg(2+)</name>
        <dbReference type="ChEBI" id="CHEBI:18420"/>
    </ligand>
</feature>
<sequence length="568" mass="62233">MLKGIAASAGISIARVYKLETPKVEIVKKEGDPAAEVEKFNAALEKTKKDIEGVKARAAKRLSDEELAVFDAHLMMAGDPEFASQIVNMIETDKVNAEYAADTVANQMVTMFESMDNDYFKERAADIKDVTFRLKCNLLGLTIPDLTAIDEDSIIVAYDLTPSDTAQLNEFVKGFATAIGGKTSHSAIMANSLEIPAVVGCGDELLSTVKQGDMMILDAVDGNVIVNPDEAAVKEYEAKAKAYKEEKEALKVLVNAKTITTDGHQVELAGNIGGVKDVEGVLKNGGEGVGLFRTEFLYMDSDHFPTEDEQFEAYKAVLEGMGGKKVVVRTLDIGGDKKLKYFTFPEEMNPFLGYRAIRLCLDRTDIFRTQLRALIRASVYGKLCIMFPMIATIKEFCDAKAIYEEEKANLIAEGVQVADNIEVGMMVEIPAAAVLADQFAKYADFFSIGTNDLIQYSMAADRMSEHVSYLYQPYNPSILRLVKMTIEGAHKEGKWAGMCGAMAGEEYAAPILLGLGLDEFSMSATQILKARKIINGLSKKEMEEMAAEAVNKQTADEVLEFVKARLAK</sequence>
<evidence type="ECO:0000313" key="24">
    <source>
        <dbReference type="EMBL" id="HJC36929.1"/>
    </source>
</evidence>
<keyword evidence="9 17" id="KW-0963">Cytoplasm</keyword>
<evidence type="ECO:0000256" key="11">
    <source>
        <dbReference type="ARBA" id="ARBA00022679"/>
    </source>
</evidence>
<evidence type="ECO:0000256" key="14">
    <source>
        <dbReference type="ARBA" id="ARBA00022777"/>
    </source>
</evidence>
<dbReference type="InterPro" id="IPR008731">
    <property type="entry name" value="PTS_EIN"/>
</dbReference>
<dbReference type="GO" id="GO:0005737">
    <property type="term" value="C:cytoplasm"/>
    <property type="evidence" value="ECO:0007669"/>
    <property type="project" value="UniProtKB-SubCell"/>
</dbReference>
<dbReference type="PIRSF" id="PIRSF000732">
    <property type="entry name" value="PTS_enzyme_I"/>
    <property type="match status" value="1"/>
</dbReference>
<dbReference type="EMBL" id="DWWM01000048">
    <property type="protein sequence ID" value="HJC36929.1"/>
    <property type="molecule type" value="Genomic_DNA"/>
</dbReference>
<evidence type="ECO:0000259" key="21">
    <source>
        <dbReference type="Pfam" id="PF00391"/>
    </source>
</evidence>
<evidence type="ECO:0000256" key="5">
    <source>
        <dbReference type="ARBA" id="ARBA00007837"/>
    </source>
</evidence>
<dbReference type="InterPro" id="IPR050499">
    <property type="entry name" value="PEP-utilizing_PTS_enzyme"/>
</dbReference>
<evidence type="ECO:0000256" key="9">
    <source>
        <dbReference type="ARBA" id="ARBA00022490"/>
    </source>
</evidence>
<dbReference type="GO" id="GO:0008965">
    <property type="term" value="F:phosphoenolpyruvate-protein phosphotransferase activity"/>
    <property type="evidence" value="ECO:0007669"/>
    <property type="project" value="UniProtKB-EC"/>
</dbReference>
<dbReference type="InterPro" id="IPR036637">
    <property type="entry name" value="Phosphohistidine_dom_sf"/>
</dbReference>
<reference evidence="24" key="1">
    <citation type="journal article" date="2021" name="PeerJ">
        <title>Extensive microbial diversity within the chicken gut microbiome revealed by metagenomics and culture.</title>
        <authorList>
            <person name="Gilroy R."/>
            <person name="Ravi A."/>
            <person name="Getino M."/>
            <person name="Pursley I."/>
            <person name="Horton D.L."/>
            <person name="Alikhan N.F."/>
            <person name="Baker D."/>
            <person name="Gharbi K."/>
            <person name="Hall N."/>
            <person name="Watson M."/>
            <person name="Adriaenssens E.M."/>
            <person name="Foster-Nyarko E."/>
            <person name="Jarju S."/>
            <person name="Secka A."/>
            <person name="Antonio M."/>
            <person name="Oren A."/>
            <person name="Chaudhuri R.R."/>
            <person name="La Ragione R."/>
            <person name="Hildebrand F."/>
            <person name="Pallen M.J."/>
        </authorList>
    </citation>
    <scope>NUCLEOTIDE SEQUENCE</scope>
    <source>
        <strain evidence="24">CHK187-11901</strain>
    </source>
</reference>
<evidence type="ECO:0000256" key="4">
    <source>
        <dbReference type="ARBA" id="ARBA00004496"/>
    </source>
</evidence>
<dbReference type="SUPFAM" id="SSF51621">
    <property type="entry name" value="Phosphoenolpyruvate/pyruvate domain"/>
    <property type="match status" value="1"/>
</dbReference>
<accession>A0A9D2SWG5</accession>
<keyword evidence="14 17" id="KW-0418">Kinase</keyword>
<dbReference type="EC" id="2.7.3.9" evidence="6 17"/>
<evidence type="ECO:0000259" key="23">
    <source>
        <dbReference type="Pfam" id="PF05524"/>
    </source>
</evidence>
<dbReference type="GO" id="GO:0009401">
    <property type="term" value="P:phosphoenolpyruvate-dependent sugar phosphotransferase system"/>
    <property type="evidence" value="ECO:0007669"/>
    <property type="project" value="UniProtKB-KW"/>
</dbReference>
<evidence type="ECO:0000256" key="3">
    <source>
        <dbReference type="ARBA" id="ARBA00002728"/>
    </source>
</evidence>
<feature type="binding site" evidence="19">
    <location>
        <position position="329"/>
    </location>
    <ligand>
        <name>phosphoenolpyruvate</name>
        <dbReference type="ChEBI" id="CHEBI:58702"/>
    </ligand>
</feature>
<dbReference type="SUPFAM" id="SSF52009">
    <property type="entry name" value="Phosphohistidine domain"/>
    <property type="match status" value="1"/>
</dbReference>
<evidence type="ECO:0000256" key="2">
    <source>
        <dbReference type="ARBA" id="ARBA00001946"/>
    </source>
</evidence>
<keyword evidence="11 17" id="KW-0808">Transferase</keyword>
<reference evidence="24" key="2">
    <citation type="submission" date="2021-04" db="EMBL/GenBank/DDBJ databases">
        <authorList>
            <person name="Gilroy R."/>
        </authorList>
    </citation>
    <scope>NUCLEOTIDE SEQUENCE</scope>
    <source>
        <strain evidence="24">CHK187-11901</strain>
    </source>
</reference>
<dbReference type="InterPro" id="IPR023151">
    <property type="entry name" value="PEP_util_CS"/>
</dbReference>
<dbReference type="Gene3D" id="3.20.20.60">
    <property type="entry name" value="Phosphoenolpyruvate-binding domains"/>
    <property type="match status" value="1"/>
</dbReference>
<comment type="caution">
    <text evidence="24">The sequence shown here is derived from an EMBL/GenBank/DDBJ whole genome shotgun (WGS) entry which is preliminary data.</text>
</comment>
<evidence type="ECO:0000256" key="1">
    <source>
        <dbReference type="ARBA" id="ARBA00000683"/>
    </source>
</evidence>
<dbReference type="Gene3D" id="1.10.274.10">
    <property type="entry name" value="PtsI, HPr-binding domain"/>
    <property type="match status" value="1"/>
</dbReference>
<name>A0A9D2SWG5_9FIRM</name>
<evidence type="ECO:0000256" key="20">
    <source>
        <dbReference type="PIRSR" id="PIRSR000732-3"/>
    </source>
</evidence>
<keyword evidence="10 17" id="KW-0762">Sugar transport</keyword>
<proteinExistence type="inferred from homology"/>
<keyword evidence="15 17" id="KW-0460">Magnesium</keyword>
<dbReference type="GO" id="GO:0046872">
    <property type="term" value="F:metal ion binding"/>
    <property type="evidence" value="ECO:0007669"/>
    <property type="project" value="UniProtKB-KW"/>
</dbReference>
<keyword evidence="13 17" id="KW-0479">Metal-binding</keyword>
<dbReference type="InterPro" id="IPR015813">
    <property type="entry name" value="Pyrv/PenolPyrv_kinase-like_dom"/>
</dbReference>
<evidence type="ECO:0000256" key="6">
    <source>
        <dbReference type="ARBA" id="ARBA00012232"/>
    </source>
</evidence>
<evidence type="ECO:0000256" key="7">
    <source>
        <dbReference type="ARBA" id="ARBA00016544"/>
    </source>
</evidence>
<dbReference type="PANTHER" id="PTHR46244">
    <property type="entry name" value="PHOSPHOENOLPYRUVATE-PROTEIN PHOSPHOTRANSFERASE"/>
    <property type="match status" value="1"/>
</dbReference>
<feature type="binding site" evidence="19">
    <location>
        <position position="293"/>
    </location>
    <ligand>
        <name>phosphoenolpyruvate</name>
        <dbReference type="ChEBI" id="CHEBI:58702"/>
    </ligand>
</feature>
<comment type="function">
    <text evidence="3 17">General (non sugar-specific) component of the phosphoenolpyruvate-dependent sugar phosphotransferase system (sugar PTS). This major carbohydrate active-transport system catalyzes the phosphorylation of incoming sugar substrates concomitantly with their translocation across the cell membrane. Enzyme I transfers the phosphoryl group from phosphoenolpyruvate (PEP) to the phosphoryl carrier protein (HPr).</text>
</comment>
<dbReference type="InterPro" id="IPR040442">
    <property type="entry name" value="Pyrv_kinase-like_dom_sf"/>
</dbReference>
<evidence type="ECO:0000256" key="13">
    <source>
        <dbReference type="ARBA" id="ARBA00022723"/>
    </source>
</evidence>
<dbReference type="NCBIfam" id="TIGR01417">
    <property type="entry name" value="PTS_I_fam"/>
    <property type="match status" value="1"/>
</dbReference>
<feature type="domain" description="PEP-utilising enzyme C-terminal" evidence="22">
    <location>
        <begin position="249"/>
        <end position="535"/>
    </location>
</feature>
<dbReference type="PRINTS" id="PR01736">
    <property type="entry name" value="PHPHTRNFRASE"/>
</dbReference>
<evidence type="ECO:0000256" key="19">
    <source>
        <dbReference type="PIRSR" id="PIRSR000732-2"/>
    </source>
</evidence>
<evidence type="ECO:0000256" key="18">
    <source>
        <dbReference type="PIRSR" id="PIRSR000732-1"/>
    </source>
</evidence>
<evidence type="ECO:0000256" key="8">
    <source>
        <dbReference type="ARBA" id="ARBA00022448"/>
    </source>
</evidence>
<dbReference type="SUPFAM" id="SSF47831">
    <property type="entry name" value="Enzyme I of the PEP:sugar phosphotransferase system HPr-binding (sub)domain"/>
    <property type="match status" value="1"/>
</dbReference>
<dbReference type="InterPro" id="IPR036618">
    <property type="entry name" value="PtsI_HPr-bd_sf"/>
</dbReference>
<evidence type="ECO:0000256" key="15">
    <source>
        <dbReference type="ARBA" id="ARBA00022842"/>
    </source>
</evidence>
<feature type="domain" description="PEP-utilising enzyme mobile" evidence="21">
    <location>
        <begin position="150"/>
        <end position="222"/>
    </location>
</feature>
<dbReference type="Proteomes" id="UP000823896">
    <property type="component" value="Unassembled WGS sequence"/>
</dbReference>
<evidence type="ECO:0000256" key="12">
    <source>
        <dbReference type="ARBA" id="ARBA00022683"/>
    </source>
</evidence>
<dbReference type="InterPro" id="IPR006318">
    <property type="entry name" value="PTS_EI-like"/>
</dbReference>
<dbReference type="AlphaFoldDB" id="A0A9D2SWG5"/>
<dbReference type="FunFam" id="3.20.20.60:FF:000007">
    <property type="entry name" value="Phosphoenolpyruvate-protein phosphotransferase"/>
    <property type="match status" value="1"/>
</dbReference>
<evidence type="ECO:0000259" key="22">
    <source>
        <dbReference type="Pfam" id="PF02896"/>
    </source>
</evidence>
<feature type="binding site" evidence="19">
    <location>
        <position position="462"/>
    </location>
    <ligand>
        <name>phosphoenolpyruvate</name>
        <dbReference type="ChEBI" id="CHEBI:58702"/>
    </ligand>
</feature>
<dbReference type="Pfam" id="PF00391">
    <property type="entry name" value="PEP-utilizers"/>
    <property type="match status" value="1"/>
</dbReference>
<dbReference type="InterPro" id="IPR000121">
    <property type="entry name" value="PEP_util_C"/>
</dbReference>
<comment type="similarity">
    <text evidence="5 17">Belongs to the PEP-utilizing enzyme family.</text>
</comment>
<keyword evidence="8 17" id="KW-0813">Transport</keyword>
<evidence type="ECO:0000256" key="17">
    <source>
        <dbReference type="PIRNR" id="PIRNR000732"/>
    </source>
</evidence>
<feature type="binding site" evidence="20">
    <location>
        <position position="452"/>
    </location>
    <ligand>
        <name>Mg(2+)</name>
        <dbReference type="ChEBI" id="CHEBI:18420"/>
    </ligand>
</feature>
<protein>
    <recommendedName>
        <fullName evidence="7 17">Phosphoenolpyruvate-protein phosphotransferase</fullName>
        <ecNumber evidence="6 17">2.7.3.9</ecNumber>
    </recommendedName>
    <alternativeName>
        <fullName evidence="16 17">Phosphotransferase system, enzyme I</fullName>
    </alternativeName>
</protein>
<dbReference type="PANTHER" id="PTHR46244:SF3">
    <property type="entry name" value="PHOSPHOENOLPYRUVATE-PROTEIN PHOSPHOTRANSFERASE"/>
    <property type="match status" value="1"/>
</dbReference>
<gene>
    <name evidence="24" type="primary">ptsP</name>
    <name evidence="24" type="ORF">H9702_07335</name>
</gene>
<evidence type="ECO:0000313" key="25">
    <source>
        <dbReference type="Proteomes" id="UP000823896"/>
    </source>
</evidence>
<feature type="domain" description="Phosphotransferase system enzyme I N-terminal" evidence="23">
    <location>
        <begin position="3"/>
        <end position="123"/>
    </location>
</feature>